<feature type="compositionally biased region" description="Basic and acidic residues" evidence="11">
    <location>
        <begin position="1514"/>
        <end position="1538"/>
    </location>
</feature>
<feature type="compositionally biased region" description="Basic and acidic residues" evidence="11">
    <location>
        <begin position="1107"/>
        <end position="1122"/>
    </location>
</feature>
<feature type="compositionally biased region" description="Acidic residues" evidence="11">
    <location>
        <begin position="1554"/>
        <end position="1575"/>
    </location>
</feature>
<feature type="domain" description="C2H2-type" evidence="12">
    <location>
        <begin position="821"/>
        <end position="848"/>
    </location>
</feature>
<name>A0A3S1HXQ8_ELYCH</name>
<dbReference type="FunFam" id="3.30.160.60:FF:002883">
    <property type="entry name" value="Hunchback-like protein"/>
    <property type="match status" value="1"/>
</dbReference>
<dbReference type="SMART" id="SM00355">
    <property type="entry name" value="ZnF_C2H2"/>
    <property type="match status" value="7"/>
</dbReference>
<keyword evidence="8" id="KW-0238">DNA-binding</keyword>
<dbReference type="PROSITE" id="PS50157">
    <property type="entry name" value="ZINC_FINGER_C2H2_2"/>
    <property type="match status" value="4"/>
</dbReference>
<evidence type="ECO:0000256" key="7">
    <source>
        <dbReference type="ARBA" id="ARBA00022833"/>
    </source>
</evidence>
<sequence>METMAEPGLLPQPHHSSRAYLGGPGNPVPGSVHPGFFQSPTMEATPSSSPPSGPTRDDARHGYPGNFSSSGPATSQGLPPFPFKSQFHPSPGSMQQNQGNTAMEFPAAYRNAQDGFRRNSGDSRNFGFSRSSNFPHNSPSPFQPSQQQGMMPGFRQHSGEGALPPRDADSDQMSGSARRRPHSPFMPGTPEGYRDQAGPGMPAHHGLNSLGKDQKMRADICQDFVVPSPHDKQSTRYSGYSRPSSGNTSFRDAGEFGAAHGKERPAFVDNIMGNFRPTPGDTEAEPLVYDSEHFPSGDALGNPSRERLARSASHDVRSVAWGSDIDLGREERDADGRPLRSLTLDPSLHRRHSRPDVFMASNYGNRDNGYPQIGERQPDVQKQDVLSGDRATVYSEQDKPQTAGVMVSPAKPTRLLTEGGQSTRDAESAAVPQQSPNRPVPHNPPQTTTSSPALYPKDGKFEPELASGGEPLARDQTSSQGAPGWGKTGVKPTSGSPAEVPEFTSPRPGEHLNGPGSEGKPDRDRDEDEDDVDGDPKTGRGESSLDGDEHARRFNLQPRSLSNAVDDIGDNNNNNNTSNDNSHTNDGASFYSARDQSPDGSDSTKEPGSRADFRGFTAKRELFSDDEDDEGSQDTGSRRGQYPGGPSPRSMSPPSPDSSMTYPSPYLHPLFPPARAINPGGPFGSQRGAGNPEAGPGFPFGKDFHGRFPMAGMGGMGGGPDMPMGGLSRMGPHRNDPSQHRFMNPMGLLEDENKDIYFCHLCSYSGKTKSDFDAHMSVHFEFNCPHCDYTSRTEGRLKRHIKDFHSDDSSRRSMPGRPKIYRCKQCPFSAKEKDKFWEHARSHIKEDKLLQCPKCSFVTEYKHHLEYHLRNHFGSKPFKCNKCNYSCVNKSMLNSHMKSHTNVYQYRCAECTYATKYCHSLKLHLKKYGHKPATVLNQDGSLPQGLDVDASGLSVATKRGPPRGPRGPRKDKGGVGGGGGGPGGDPYLNQLFGMPPVPMGVPGVPGMGPHAMGGMGGMSPMLGGMMPFWPMLPHGPAGIPGHGQGPHQASPQPGMLPGMGSLAHQMRLAGPDGGLMPPHRLSHEGRGPSDLNQAMGPGMARGPGLGEDARSERNSEEGARRDSVLDMNKHHYAACNLCDFIAEDTRALCMHYVDVHKEEPGRDFHRDFGMMSRDRGEGRPGFPFPRGDENDRRRNNLERGGLEMERRRMSEPPNDIVSKHDHLDHDIHRRNSMAGFLPKNPNSFRAKSSRYEDVEEEDMPASWQTGPAFPERERAVRMDARYPGLKHAAEEEDAASARSGHEDRDMNILHQMTLKFGDGAPMEREEPGDEVRSPGDESPTGGEQAAHVANPHSHRPGTNGGRAGRSHKESPLDLTKPKPDSPSDFDSSSPNDYEDDYGAGRDFSSDVRESREDAGKSLSKVTEILLKKRPYPEEFQESENKAVEPSSTEKSSTALPIMPRKRSRKGKAYKLDTICLKLQEQHSSPLDSDGNESDMDIGFSGFQPLVPSSEQVGEGERNNQDKQQDKGESNIREMDKAVAGDNGNIERPVSAENDGVDSDGTEDYTNDEAKDDFDDFKEVGEVTRVIARSEVDSFKEKLHHSPTEQNAVDGDGMTSSSIKDATERREHAAGDAAPSDAEEKKSGQDLDESCEETDFEKLQRSLKLLNSGEDPAELESQAEAPGENPKCDQTEAQRENPKDDQDVMNESKDCQDAEKTAGSNSLECLSDKENSDGQIEAPTPAPSVLPSGEPSSEKLLTSPRDHPSARLEQFSFDSDEEIDQADLIHTVLENRKKPLPPAVRRGTELAWKLLNDPVNPVTSLPIPVVSPSASKPADGDTSGRAGPESVSPPLQSPSTCRTSRPPAASPPVPPGTFSTPHPPHHPQHAPNQARSGSPRPQTAAAPVPSPPPSESPSAAPAALPDAAPLATPLPPPVVPALRASPRLDLVWLP</sequence>
<feature type="compositionally biased region" description="Basic and acidic residues" evidence="11">
    <location>
        <begin position="326"/>
        <end position="338"/>
    </location>
</feature>
<feature type="compositionally biased region" description="Basic and acidic residues" evidence="11">
    <location>
        <begin position="602"/>
        <end position="623"/>
    </location>
</feature>
<feature type="compositionally biased region" description="Polar residues" evidence="11">
    <location>
        <begin position="1445"/>
        <end position="1454"/>
    </location>
</feature>
<feature type="compositionally biased region" description="Basic and acidic residues" evidence="11">
    <location>
        <begin position="1186"/>
        <end position="1210"/>
    </location>
</feature>
<evidence type="ECO:0000256" key="9">
    <source>
        <dbReference type="ARBA" id="ARBA00023242"/>
    </source>
</evidence>
<feature type="domain" description="C2H2-type" evidence="12">
    <location>
        <begin position="850"/>
        <end position="877"/>
    </location>
</feature>
<dbReference type="GO" id="GO:0045944">
    <property type="term" value="P:positive regulation of transcription by RNA polymerase II"/>
    <property type="evidence" value="ECO:0007669"/>
    <property type="project" value="TreeGrafter"/>
</dbReference>
<dbReference type="GO" id="GO:0005634">
    <property type="term" value="C:nucleus"/>
    <property type="evidence" value="ECO:0007669"/>
    <property type="project" value="UniProtKB-SubCell"/>
</dbReference>
<comment type="caution">
    <text evidence="13">The sequence shown here is derived from an EMBL/GenBank/DDBJ whole genome shotgun (WGS) entry which is preliminary data.</text>
</comment>
<dbReference type="InterPro" id="IPR050688">
    <property type="entry name" value="Zinc_finger/UBP_domain"/>
</dbReference>
<feature type="compositionally biased region" description="Basic and acidic residues" evidence="11">
    <location>
        <begin position="1591"/>
        <end position="1602"/>
    </location>
</feature>
<feature type="compositionally biased region" description="Basic and acidic residues" evidence="11">
    <location>
        <begin position="304"/>
        <end position="317"/>
    </location>
</feature>
<dbReference type="InterPro" id="IPR036236">
    <property type="entry name" value="Znf_C2H2_sf"/>
</dbReference>
<evidence type="ECO:0000256" key="1">
    <source>
        <dbReference type="ARBA" id="ARBA00004123"/>
    </source>
</evidence>
<evidence type="ECO:0000256" key="6">
    <source>
        <dbReference type="ARBA" id="ARBA00022771"/>
    </source>
</evidence>
<dbReference type="PANTHER" id="PTHR24403">
    <property type="entry name" value="ZINC FINGER PROTEIN"/>
    <property type="match status" value="1"/>
</dbReference>
<feature type="region of interest" description="Disordered" evidence="11">
    <location>
        <begin position="1591"/>
        <end position="1777"/>
    </location>
</feature>
<comment type="similarity">
    <text evidence="2">Belongs to the hunchback C2H2-type zinc-finger protein family.</text>
</comment>
<evidence type="ECO:0000256" key="4">
    <source>
        <dbReference type="ARBA" id="ARBA00022723"/>
    </source>
</evidence>
<proteinExistence type="inferred from homology"/>
<feature type="compositionally biased region" description="Polar residues" evidence="11">
    <location>
        <begin position="235"/>
        <end position="250"/>
    </location>
</feature>
<dbReference type="SUPFAM" id="SSF57667">
    <property type="entry name" value="beta-beta-alpha zinc fingers"/>
    <property type="match status" value="1"/>
</dbReference>
<feature type="region of interest" description="Disordered" evidence="11">
    <location>
        <begin position="1232"/>
        <end position="1272"/>
    </location>
</feature>
<keyword evidence="7" id="KW-0862">Zinc</keyword>
<dbReference type="GO" id="GO:0008270">
    <property type="term" value="F:zinc ion binding"/>
    <property type="evidence" value="ECO:0007669"/>
    <property type="project" value="UniProtKB-KW"/>
</dbReference>
<feature type="compositionally biased region" description="Low complexity" evidence="11">
    <location>
        <begin position="570"/>
        <end position="587"/>
    </location>
</feature>
<evidence type="ECO:0000313" key="13">
    <source>
        <dbReference type="EMBL" id="RUS88245.1"/>
    </source>
</evidence>
<dbReference type="PANTHER" id="PTHR24403:SF109">
    <property type="entry name" value="ZINC FINGER PROTEIN 845-LIKE"/>
    <property type="match status" value="1"/>
</dbReference>
<keyword evidence="9" id="KW-0539">Nucleus</keyword>
<evidence type="ECO:0000259" key="12">
    <source>
        <dbReference type="PROSITE" id="PS50157"/>
    </source>
</evidence>
<keyword evidence="6 10" id="KW-0863">Zinc-finger</keyword>
<dbReference type="GO" id="GO:0000122">
    <property type="term" value="P:negative regulation of transcription by RNA polymerase II"/>
    <property type="evidence" value="ECO:0007669"/>
    <property type="project" value="UniProtKB-ARBA"/>
</dbReference>
<feature type="compositionally biased region" description="Acidic residues" evidence="11">
    <location>
        <begin position="1645"/>
        <end position="1654"/>
    </location>
</feature>
<dbReference type="Pfam" id="PF00096">
    <property type="entry name" value="zf-C2H2"/>
    <property type="match status" value="1"/>
</dbReference>
<dbReference type="Proteomes" id="UP000271974">
    <property type="component" value="Unassembled WGS sequence"/>
</dbReference>
<evidence type="ECO:0000256" key="8">
    <source>
        <dbReference type="ARBA" id="ARBA00023125"/>
    </source>
</evidence>
<evidence type="ECO:0000313" key="14">
    <source>
        <dbReference type="Proteomes" id="UP000271974"/>
    </source>
</evidence>
<gene>
    <name evidence="13" type="ORF">EGW08_004011</name>
</gene>
<feature type="region of interest" description="Disordered" evidence="11">
    <location>
        <begin position="1480"/>
        <end position="1579"/>
    </location>
</feature>
<evidence type="ECO:0000256" key="5">
    <source>
        <dbReference type="ARBA" id="ARBA00022737"/>
    </source>
</evidence>
<feature type="compositionally biased region" description="Low complexity" evidence="11">
    <location>
        <begin position="122"/>
        <end position="148"/>
    </location>
</feature>
<feature type="domain" description="C2H2-type" evidence="12">
    <location>
        <begin position="878"/>
        <end position="905"/>
    </location>
</feature>
<feature type="compositionally biased region" description="Low complexity" evidence="11">
    <location>
        <begin position="1382"/>
        <end position="1391"/>
    </location>
</feature>
<dbReference type="InterPro" id="IPR013087">
    <property type="entry name" value="Znf_C2H2_type"/>
</dbReference>
<keyword evidence="14" id="KW-1185">Reference proteome</keyword>
<dbReference type="STRING" id="188477.A0A3S1HXQ8"/>
<feature type="compositionally biased region" description="Low complexity" evidence="11">
    <location>
        <begin position="1911"/>
        <end position="1926"/>
    </location>
</feature>
<keyword evidence="4" id="KW-0479">Metal-binding</keyword>
<keyword evidence="3" id="KW-0217">Developmental protein</keyword>
<feature type="compositionally biased region" description="Basic and acidic residues" evidence="11">
    <location>
        <begin position="1366"/>
        <end position="1381"/>
    </location>
</feature>
<feature type="compositionally biased region" description="Polar residues" evidence="11">
    <location>
        <begin position="66"/>
        <end position="77"/>
    </location>
</feature>
<feature type="compositionally biased region" description="Polar residues" evidence="11">
    <location>
        <begin position="92"/>
        <end position="101"/>
    </location>
</feature>
<organism evidence="13 14">
    <name type="scientific">Elysia chlorotica</name>
    <name type="common">Eastern emerald elysia</name>
    <name type="synonym">Sea slug</name>
    <dbReference type="NCBI Taxonomy" id="188477"/>
    <lineage>
        <taxon>Eukaryota</taxon>
        <taxon>Metazoa</taxon>
        <taxon>Spiralia</taxon>
        <taxon>Lophotrochozoa</taxon>
        <taxon>Mollusca</taxon>
        <taxon>Gastropoda</taxon>
        <taxon>Heterobranchia</taxon>
        <taxon>Euthyneura</taxon>
        <taxon>Panpulmonata</taxon>
        <taxon>Sacoglossa</taxon>
        <taxon>Placobranchoidea</taxon>
        <taxon>Plakobranchidae</taxon>
        <taxon>Elysia</taxon>
    </lineage>
</organism>
<protein>
    <recommendedName>
        <fullName evidence="12">C2H2-type domain-containing protein</fullName>
    </recommendedName>
</protein>
<feature type="compositionally biased region" description="Basic and acidic residues" evidence="11">
    <location>
        <begin position="1685"/>
        <end position="1715"/>
    </location>
</feature>
<feature type="region of interest" description="Disordered" evidence="11">
    <location>
        <begin position="1316"/>
        <end position="1466"/>
    </location>
</feature>
<dbReference type="PROSITE" id="PS00028">
    <property type="entry name" value="ZINC_FINGER_C2H2_1"/>
    <property type="match status" value="1"/>
</dbReference>
<keyword evidence="5" id="KW-0677">Repeat</keyword>
<evidence type="ECO:0000256" key="2">
    <source>
        <dbReference type="ARBA" id="ARBA00007746"/>
    </source>
</evidence>
<dbReference type="EMBL" id="RQTK01000089">
    <property type="protein sequence ID" value="RUS88245.1"/>
    <property type="molecule type" value="Genomic_DNA"/>
</dbReference>
<feature type="region of interest" description="Disordered" evidence="11">
    <location>
        <begin position="273"/>
        <end position="697"/>
    </location>
</feature>
<feature type="region of interest" description="Disordered" evidence="11">
    <location>
        <begin position="1172"/>
        <end position="1217"/>
    </location>
</feature>
<feature type="compositionally biased region" description="Basic and acidic residues" evidence="11">
    <location>
        <begin position="1620"/>
        <end position="1629"/>
    </location>
</feature>
<evidence type="ECO:0000256" key="3">
    <source>
        <dbReference type="ARBA" id="ARBA00022473"/>
    </source>
</evidence>
<evidence type="ECO:0000256" key="11">
    <source>
        <dbReference type="SAM" id="MobiDB-lite"/>
    </source>
</evidence>
<accession>A0A3S1HXQ8</accession>
<dbReference type="Gene3D" id="3.30.160.60">
    <property type="entry name" value="Classic Zinc Finger"/>
    <property type="match status" value="3"/>
</dbReference>
<feature type="compositionally biased region" description="Gly residues" evidence="11">
    <location>
        <begin position="974"/>
        <end position="984"/>
    </location>
</feature>
<dbReference type="FunFam" id="3.30.160.60:FF:001301">
    <property type="entry name" value="Blast:Protein hunchback"/>
    <property type="match status" value="1"/>
</dbReference>
<feature type="region of interest" description="Disordered" evidence="11">
    <location>
        <begin position="1"/>
        <end position="255"/>
    </location>
</feature>
<feature type="compositionally biased region" description="Basic and acidic residues" evidence="11">
    <location>
        <begin position="1321"/>
        <end position="1335"/>
    </location>
</feature>
<dbReference type="GO" id="GO:0040034">
    <property type="term" value="P:regulation of development, heterochronic"/>
    <property type="evidence" value="ECO:0007669"/>
    <property type="project" value="UniProtKB-ARBA"/>
</dbReference>
<dbReference type="OrthoDB" id="10015593at2759"/>
<dbReference type="GO" id="GO:0000977">
    <property type="term" value="F:RNA polymerase II transcription regulatory region sequence-specific DNA binding"/>
    <property type="evidence" value="ECO:0007669"/>
    <property type="project" value="UniProtKB-ARBA"/>
</dbReference>
<evidence type="ECO:0000256" key="10">
    <source>
        <dbReference type="PROSITE-ProRule" id="PRU00042"/>
    </source>
</evidence>
<reference evidence="13 14" key="1">
    <citation type="submission" date="2019-01" db="EMBL/GenBank/DDBJ databases">
        <title>A draft genome assembly of the solar-powered sea slug Elysia chlorotica.</title>
        <authorList>
            <person name="Cai H."/>
            <person name="Li Q."/>
            <person name="Fang X."/>
            <person name="Li J."/>
            <person name="Curtis N.E."/>
            <person name="Altenburger A."/>
            <person name="Shibata T."/>
            <person name="Feng M."/>
            <person name="Maeda T."/>
            <person name="Schwartz J.A."/>
            <person name="Shigenobu S."/>
            <person name="Lundholm N."/>
            <person name="Nishiyama T."/>
            <person name="Yang H."/>
            <person name="Hasebe M."/>
            <person name="Li S."/>
            <person name="Pierce S.K."/>
            <person name="Wang J."/>
        </authorList>
    </citation>
    <scope>NUCLEOTIDE SEQUENCE [LARGE SCALE GENOMIC DNA]</scope>
    <source>
        <strain evidence="13">EC2010</strain>
        <tissue evidence="13">Whole organism of an adult</tissue>
    </source>
</reference>
<feature type="compositionally biased region" description="Basic and acidic residues" evidence="11">
    <location>
        <begin position="1403"/>
        <end position="1415"/>
    </location>
</feature>
<feature type="region of interest" description="Disordered" evidence="11">
    <location>
        <begin position="1082"/>
        <end position="1122"/>
    </location>
</feature>
<feature type="region of interest" description="Disordered" evidence="11">
    <location>
        <begin position="1811"/>
        <end position="1949"/>
    </location>
</feature>
<comment type="subcellular location">
    <subcellularLocation>
        <location evidence="1">Nucleus</location>
    </subcellularLocation>
</comment>
<feature type="region of interest" description="Disordered" evidence="11">
    <location>
        <begin position="939"/>
        <end position="985"/>
    </location>
</feature>
<feature type="domain" description="C2H2-type" evidence="12">
    <location>
        <begin position="782"/>
        <end position="810"/>
    </location>
</feature>
<feature type="compositionally biased region" description="Polar residues" evidence="11">
    <location>
        <begin position="1848"/>
        <end position="1858"/>
    </location>
</feature>